<evidence type="ECO:0000313" key="1">
    <source>
        <dbReference type="EMBL" id="SEH97560.1"/>
    </source>
</evidence>
<accession>A0A1H6MEZ2</accession>
<dbReference type="CDD" id="cd03801">
    <property type="entry name" value="GT4_PimA-like"/>
    <property type="match status" value="1"/>
</dbReference>
<dbReference type="GO" id="GO:0016757">
    <property type="term" value="F:glycosyltransferase activity"/>
    <property type="evidence" value="ECO:0007669"/>
    <property type="project" value="TreeGrafter"/>
</dbReference>
<proteinExistence type="predicted"/>
<sequence>MAREMTGTAAPKVLVIAEAANPEWVSVPLVGWSLARALRDVAQVHLVTQIRNREAILRAGLVEGRDFTAIDSEALARPLWKLGAFLSGGEGRGWTIQQAVNTISYPYFEHLVWRRFGRAIRAGEFDLVHRVTPLSPVQPSPMAAKCRRAGVPFLLGPINGGVPWPKGFEAEMKQENEWLSRLRWVSRMLPGRRNTLRANAILAGSRQTISDIPARHRDRVIYLPENAIDPARFWRRADHGPTLAGGPLRACFIGRLVPLKGVDMLIAAAEPLLESGRMQLDIIGDGPMLPELKARARHLGGAVRFHGWKKHQEVQDIAAECTVLAFPSIREFGGGVVLEAMALGLCPVVVDYAGPAELVTPETGYAVPIGDRAEVVAGLRAALQRCADNPDEVAQKASAARARVDGLFTWAHKAAQVREVYDWVMGVRTVRPDPMAVRVAAGRGEP</sequence>
<dbReference type="EMBL" id="FNXG01000003">
    <property type="protein sequence ID" value="SEH97560.1"/>
    <property type="molecule type" value="Genomic_DNA"/>
</dbReference>
<protein>
    <submittedName>
        <fullName evidence="1">Glycosyltransferase involved in cell wall bisynthesis</fullName>
    </submittedName>
</protein>
<organism evidence="1 2">
    <name type="scientific">Paracoccus alkenifer</name>
    <dbReference type="NCBI Taxonomy" id="65735"/>
    <lineage>
        <taxon>Bacteria</taxon>
        <taxon>Pseudomonadati</taxon>
        <taxon>Pseudomonadota</taxon>
        <taxon>Alphaproteobacteria</taxon>
        <taxon>Rhodobacterales</taxon>
        <taxon>Paracoccaceae</taxon>
        <taxon>Paracoccus</taxon>
    </lineage>
</organism>
<dbReference type="Gene3D" id="3.40.50.2000">
    <property type="entry name" value="Glycogen Phosphorylase B"/>
    <property type="match status" value="2"/>
</dbReference>
<dbReference type="SUPFAM" id="SSF53756">
    <property type="entry name" value="UDP-Glycosyltransferase/glycogen phosphorylase"/>
    <property type="match status" value="1"/>
</dbReference>
<dbReference type="Pfam" id="PF13692">
    <property type="entry name" value="Glyco_trans_1_4"/>
    <property type="match status" value="1"/>
</dbReference>
<dbReference type="PANTHER" id="PTHR45947">
    <property type="entry name" value="SULFOQUINOVOSYL TRANSFERASE SQD2"/>
    <property type="match status" value="1"/>
</dbReference>
<name>A0A1H6MEZ2_9RHOB</name>
<dbReference type="PANTHER" id="PTHR45947:SF3">
    <property type="entry name" value="SULFOQUINOVOSYL TRANSFERASE SQD2"/>
    <property type="match status" value="1"/>
</dbReference>
<keyword evidence="1" id="KW-0808">Transferase</keyword>
<dbReference type="STRING" id="65735.SAMN04488075_2013"/>
<keyword evidence="2" id="KW-1185">Reference proteome</keyword>
<dbReference type="AlphaFoldDB" id="A0A1H6MEZ2"/>
<dbReference type="InterPro" id="IPR050194">
    <property type="entry name" value="Glycosyltransferase_grp1"/>
</dbReference>
<gene>
    <name evidence="1" type="ORF">SAMN04488075_2013</name>
</gene>
<dbReference type="Proteomes" id="UP000199125">
    <property type="component" value="Unassembled WGS sequence"/>
</dbReference>
<reference evidence="2" key="1">
    <citation type="submission" date="2016-10" db="EMBL/GenBank/DDBJ databases">
        <authorList>
            <person name="Varghese N."/>
            <person name="Submissions S."/>
        </authorList>
    </citation>
    <scope>NUCLEOTIDE SEQUENCE [LARGE SCALE GENOMIC DNA]</scope>
    <source>
        <strain evidence="2">DSM 11593</strain>
    </source>
</reference>
<evidence type="ECO:0000313" key="2">
    <source>
        <dbReference type="Proteomes" id="UP000199125"/>
    </source>
</evidence>